<gene>
    <name evidence="1" type="ORF">M0M42_12145</name>
</gene>
<dbReference type="Proteomes" id="UP000831189">
    <property type="component" value="Chromosome"/>
</dbReference>
<proteinExistence type="predicted"/>
<dbReference type="EMBL" id="CP096208">
    <property type="protein sequence ID" value="UPQ84871.1"/>
    <property type="molecule type" value="Genomic_DNA"/>
</dbReference>
<name>A0ABY4KVI3_9PSED</name>
<evidence type="ECO:0000313" key="2">
    <source>
        <dbReference type="Proteomes" id="UP000831189"/>
    </source>
</evidence>
<sequence>MLGGAILIGCQSSQTEPAPVQTAAQCNSSIVQGLVGALASPATLDQARRESGAAVARILRPGDIVTLEYNAQRLSLTTDEAMVIQRINCG</sequence>
<accession>A0ABY4KVI3</accession>
<dbReference type="PANTHER" id="PTHR39600:SF1">
    <property type="entry name" value="PEPTIDASE INHIBITOR I78 FAMILY PROTEIN"/>
    <property type="match status" value="1"/>
</dbReference>
<dbReference type="Pfam" id="PF11720">
    <property type="entry name" value="Inhibitor_I78"/>
    <property type="match status" value="1"/>
</dbReference>
<evidence type="ECO:0000313" key="1">
    <source>
        <dbReference type="EMBL" id="UPQ84871.1"/>
    </source>
</evidence>
<organism evidence="1 2">
    <name type="scientific">Pseudomonas knackmussii</name>
    <dbReference type="NCBI Taxonomy" id="65741"/>
    <lineage>
        <taxon>Bacteria</taxon>
        <taxon>Pseudomonadati</taxon>
        <taxon>Pseudomonadota</taxon>
        <taxon>Gammaproteobacteria</taxon>
        <taxon>Pseudomonadales</taxon>
        <taxon>Pseudomonadaceae</taxon>
        <taxon>Pseudomonas</taxon>
    </lineage>
</organism>
<protein>
    <submittedName>
        <fullName evidence="1">I78 family peptidase inhibitor</fullName>
    </submittedName>
</protein>
<dbReference type="Gene3D" id="3.30.10.10">
    <property type="entry name" value="Trypsin Inhibitor V, subunit A"/>
    <property type="match status" value="1"/>
</dbReference>
<reference evidence="1 2" key="1">
    <citation type="submission" date="2022-04" db="EMBL/GenBank/DDBJ databases">
        <title>Pseudomonas knackmussii B09-2.</title>
        <authorList>
            <person name="Deng Y."/>
        </authorList>
    </citation>
    <scope>NUCLEOTIDE SEQUENCE [LARGE SCALE GENOMIC DNA]</scope>
    <source>
        <strain evidence="1 2">B09-2</strain>
    </source>
</reference>
<dbReference type="InterPro" id="IPR021719">
    <property type="entry name" value="Prot_inh_I78"/>
</dbReference>
<dbReference type="PANTHER" id="PTHR39600">
    <property type="entry name" value="PEPTIDASE INHIBITOR I78 FAMILY PROTEIN"/>
    <property type="match status" value="1"/>
</dbReference>
<keyword evidence="2" id="KW-1185">Reference proteome</keyword>